<feature type="transmembrane region" description="Helical" evidence="1">
    <location>
        <begin position="161"/>
        <end position="181"/>
    </location>
</feature>
<keyword evidence="1" id="KW-0472">Membrane</keyword>
<keyword evidence="1" id="KW-0812">Transmembrane</keyword>
<evidence type="ECO:0008006" key="3">
    <source>
        <dbReference type="Google" id="ProtNLM"/>
    </source>
</evidence>
<gene>
    <name evidence="2" type="ORF">MNBD_GAMMA22-2872</name>
</gene>
<evidence type="ECO:0000256" key="1">
    <source>
        <dbReference type="SAM" id="Phobius"/>
    </source>
</evidence>
<evidence type="ECO:0000313" key="2">
    <source>
        <dbReference type="EMBL" id="VAW99646.1"/>
    </source>
</evidence>
<proteinExistence type="predicted"/>
<dbReference type="AlphaFoldDB" id="A0A3B1B3J8"/>
<organism evidence="2">
    <name type="scientific">hydrothermal vent metagenome</name>
    <dbReference type="NCBI Taxonomy" id="652676"/>
    <lineage>
        <taxon>unclassified sequences</taxon>
        <taxon>metagenomes</taxon>
        <taxon>ecological metagenomes</taxon>
    </lineage>
</organism>
<accession>A0A3B1B3J8</accession>
<sequence length="204" mass="22786">MHNNQKFNFLKMKYVIIILLSLLVIGNSYAHHVLGRPSYSLGADSNTPPSMQVETQIGDFYITYMAFPAFPKPGDSGRVNLYVKRIDNGTTFNGQVTFKVSDDSFFSSTTEILGTQNIDDGVYRQGFVFKEQGSFLISAEFESNGQPYLIDFPLQIGEPTAYGPIGISVALIAFVLLFVNITQRNRLARMKAEQHHADKNGENN</sequence>
<dbReference type="EMBL" id="UOFS01000040">
    <property type="protein sequence ID" value="VAW99646.1"/>
    <property type="molecule type" value="Genomic_DNA"/>
</dbReference>
<reference evidence="2" key="1">
    <citation type="submission" date="2018-06" db="EMBL/GenBank/DDBJ databases">
        <authorList>
            <person name="Zhirakovskaya E."/>
        </authorList>
    </citation>
    <scope>NUCLEOTIDE SEQUENCE</scope>
</reference>
<name>A0A3B1B3J8_9ZZZZ</name>
<keyword evidence="1" id="KW-1133">Transmembrane helix</keyword>
<protein>
    <recommendedName>
        <fullName evidence="3">YtkA-like domain-containing protein</fullName>
    </recommendedName>
</protein>